<feature type="region of interest" description="Disordered" evidence="1">
    <location>
        <begin position="647"/>
        <end position="686"/>
    </location>
</feature>
<proteinExistence type="predicted"/>
<feature type="region of interest" description="Disordered" evidence="1">
    <location>
        <begin position="698"/>
        <end position="747"/>
    </location>
</feature>
<reference evidence="3 4" key="1">
    <citation type="submission" date="2024-01" db="EMBL/GenBank/DDBJ databases">
        <title>Comparative genomics of Cryptococcus and Kwoniella reveals pathogenesis evolution and contrasting modes of karyotype evolution via chromosome fusion or intercentromeric recombination.</title>
        <authorList>
            <person name="Coelho M.A."/>
            <person name="David-Palma M."/>
            <person name="Shea T."/>
            <person name="Bowers K."/>
            <person name="McGinley-Smith S."/>
            <person name="Mohammad A.W."/>
            <person name="Gnirke A."/>
            <person name="Yurkov A.M."/>
            <person name="Nowrousian M."/>
            <person name="Sun S."/>
            <person name="Cuomo C.A."/>
            <person name="Heitman J."/>
        </authorList>
    </citation>
    <scope>NUCLEOTIDE SEQUENCE [LARGE SCALE GENOMIC DNA]</scope>
    <source>
        <strain evidence="3 4">CBS 6074</strain>
    </source>
</reference>
<protein>
    <recommendedName>
        <fullName evidence="2">Nitrogen regulatory protein areA GATA-like domain-containing protein</fullName>
    </recommendedName>
</protein>
<feature type="compositionally biased region" description="Acidic residues" evidence="1">
    <location>
        <begin position="407"/>
        <end position="433"/>
    </location>
</feature>
<feature type="compositionally biased region" description="Basic and acidic residues" evidence="1">
    <location>
        <begin position="383"/>
        <end position="392"/>
    </location>
</feature>
<evidence type="ECO:0000313" key="4">
    <source>
        <dbReference type="Proteomes" id="UP001355207"/>
    </source>
</evidence>
<dbReference type="EMBL" id="CP144103">
    <property type="protein sequence ID" value="WWC89928.1"/>
    <property type="molecule type" value="Genomic_DNA"/>
</dbReference>
<dbReference type="Proteomes" id="UP001355207">
    <property type="component" value="Chromosome 6"/>
</dbReference>
<feature type="compositionally biased region" description="Low complexity" evidence="1">
    <location>
        <begin position="90"/>
        <end position="102"/>
    </location>
</feature>
<dbReference type="GO" id="GO:0000122">
    <property type="term" value="P:negative regulation of transcription by RNA polymerase II"/>
    <property type="evidence" value="ECO:0007669"/>
    <property type="project" value="TreeGrafter"/>
</dbReference>
<feature type="compositionally biased region" description="Basic and acidic residues" evidence="1">
    <location>
        <begin position="967"/>
        <end position="991"/>
    </location>
</feature>
<feature type="region of interest" description="Disordered" evidence="1">
    <location>
        <begin position="185"/>
        <end position="545"/>
    </location>
</feature>
<feature type="region of interest" description="Disordered" evidence="1">
    <location>
        <begin position="920"/>
        <end position="1000"/>
    </location>
</feature>
<dbReference type="RefSeq" id="XP_066076691.1">
    <property type="nucleotide sequence ID" value="XM_066220594.1"/>
</dbReference>
<dbReference type="PANTHER" id="PTHR28014:SF1">
    <property type="entry name" value="NEGATIVE REGULATOR OF RAS-CAMP PATHWAY"/>
    <property type="match status" value="1"/>
</dbReference>
<dbReference type="PANTHER" id="PTHR28014">
    <property type="entry name" value="NEGATIVE REGULATOR OF RAS-CAMP PATHWAY"/>
    <property type="match status" value="1"/>
</dbReference>
<gene>
    <name evidence="3" type="ORF">L201_004857</name>
</gene>
<evidence type="ECO:0000256" key="1">
    <source>
        <dbReference type="SAM" id="MobiDB-lite"/>
    </source>
</evidence>
<feature type="compositionally biased region" description="Low complexity" evidence="1">
    <location>
        <begin position="921"/>
        <end position="950"/>
    </location>
</feature>
<feature type="compositionally biased region" description="Low complexity" evidence="1">
    <location>
        <begin position="195"/>
        <end position="206"/>
    </location>
</feature>
<dbReference type="InterPro" id="IPR013860">
    <property type="entry name" value="AreA_GATA"/>
</dbReference>
<feature type="domain" description="Nitrogen regulatory protein areA GATA-like" evidence="2">
    <location>
        <begin position="50"/>
        <end position="77"/>
    </location>
</feature>
<organism evidence="3 4">
    <name type="scientific">Kwoniella dendrophila CBS 6074</name>
    <dbReference type="NCBI Taxonomy" id="1295534"/>
    <lineage>
        <taxon>Eukaryota</taxon>
        <taxon>Fungi</taxon>
        <taxon>Dikarya</taxon>
        <taxon>Basidiomycota</taxon>
        <taxon>Agaricomycotina</taxon>
        <taxon>Tremellomycetes</taxon>
        <taxon>Tremellales</taxon>
        <taxon>Cryptococcaceae</taxon>
        <taxon>Kwoniella</taxon>
    </lineage>
</organism>
<feature type="region of interest" description="Disordered" evidence="1">
    <location>
        <begin position="787"/>
        <end position="889"/>
    </location>
</feature>
<dbReference type="Pfam" id="PF08550">
    <property type="entry name" value="GATA_AreA"/>
    <property type="match status" value="1"/>
</dbReference>
<feature type="compositionally biased region" description="Low complexity" evidence="1">
    <location>
        <begin position="277"/>
        <end position="293"/>
    </location>
</feature>
<feature type="region of interest" description="Disordered" evidence="1">
    <location>
        <begin position="77"/>
        <end position="120"/>
    </location>
</feature>
<feature type="compositionally biased region" description="Low complexity" evidence="1">
    <location>
        <begin position="612"/>
        <end position="626"/>
    </location>
</feature>
<dbReference type="GeneID" id="91095527"/>
<accession>A0AAX4JYI2</accession>
<dbReference type="GO" id="GO:0005737">
    <property type="term" value="C:cytoplasm"/>
    <property type="evidence" value="ECO:0007669"/>
    <property type="project" value="TreeGrafter"/>
</dbReference>
<feature type="compositionally biased region" description="Basic residues" evidence="1">
    <location>
        <begin position="357"/>
        <end position="374"/>
    </location>
</feature>
<dbReference type="InterPro" id="IPR053043">
    <property type="entry name" value="Ras-cAMP_regulatory"/>
</dbReference>
<feature type="compositionally biased region" description="Acidic residues" evidence="1">
    <location>
        <begin position="677"/>
        <end position="686"/>
    </location>
</feature>
<feature type="compositionally biased region" description="Basic and acidic residues" evidence="1">
    <location>
        <begin position="213"/>
        <end position="232"/>
    </location>
</feature>
<keyword evidence="4" id="KW-1185">Reference proteome</keyword>
<dbReference type="AlphaFoldDB" id="A0AAX4JYI2"/>
<name>A0AAX4JYI2_9TREE</name>
<sequence length="1000" mass="109085">MMDVPLPSPSCSIRSTKPAIPLLSLAPPALALGDELAVGEPGDDNNAGEIWNVITRAADLVKDGERLENLAWRHWGQPRRSNQDATRRLSMSSQATTASTASIHTPIDSAPPPFLHRTRSSEKLTFGGALKLLLEKDENNFKDWVEDAKRHLPSPSPIGQLSPPIISVPDTPVANVEIRLVEPTPVPSRVGSLGGSMNNSGLLSSNTTIPPPLKEDIIGEEKATKAEKDKLNQRVSSTSNSALGSGLSKPISTPTPSRRSSYSKNKSGNSPKKKSSKFFVQSSPGRYSGSDSSHPNHTSPDVSTLAQIPGHSTSTAKVVSPSITLSPNHKHGRRRSSGDSSTGLIMGKGKPSENHSTHVHPHPHPHPPHQKRHVSLSTMKGKFQAEKRRMAEQHSALNGEKTKDNEESGWEDEEEDLGDEDGDENWSDEDDSPKDDKKVEEQNGKLDHAPQSTTAEITHEKELQKEKERDNKSSSSSRPSLNRRRSSSRPRMGRTTSDDHQPDLLTLLTRKPSQHGQTHQHKDAPPAPAPTPLIKMSKKERLKAKVEREKIEAQLEAQRQREMFAKQQIFGTKNISHNQGLLASALQRGASMVNLTSLDGPTIRPSPTHGQLPSLASSPAPGPSLLRSKSVVAMPVQTGVSVTIPPHALNAVKEKQKKPQKSSNSQEKAKATVEMESSSEEESDADADYLNTTQTKQKLAALAAKRDAKTHTQTKAQPQISPQNQVTQQIQQKQQPRPQPQPTKALPAFPRMNEYGYVQPMSPTTKRRNIIMAEMSESLRRNVVLEREKSSGGGPRALGLIRPPPSTHTSRLTTVHSAVNLTQYSRGGGGETMERTSSHPARASPNTSQPSSHTGAITTIPSPPTIPQPPSLDTTRRRTTPNILGGGNFLRPLTKALTAQAAQPQKGQAQVRISNQVEQQTLNRNSSSTNLSNNDGNGNTTVNGNIINNIARSESPSNLGAPAMMRRSTEGDELHKERERRRELARRRDTTDTSYRLHGW</sequence>
<feature type="compositionally biased region" description="Basic residues" evidence="1">
    <location>
        <begin position="481"/>
        <end position="492"/>
    </location>
</feature>
<feature type="compositionally biased region" description="Low complexity" evidence="1">
    <location>
        <begin position="248"/>
        <end position="270"/>
    </location>
</feature>
<evidence type="ECO:0000313" key="3">
    <source>
        <dbReference type="EMBL" id="WWC89928.1"/>
    </source>
</evidence>
<feature type="compositionally biased region" description="Polar residues" evidence="1">
    <location>
        <begin position="807"/>
        <end position="825"/>
    </location>
</feature>
<feature type="compositionally biased region" description="Basic and acidic residues" evidence="1">
    <location>
        <begin position="457"/>
        <end position="472"/>
    </location>
</feature>
<feature type="compositionally biased region" description="Polar residues" evidence="1">
    <location>
        <begin position="844"/>
        <end position="856"/>
    </location>
</feature>
<feature type="compositionally biased region" description="Polar residues" evidence="1">
    <location>
        <begin position="233"/>
        <end position="243"/>
    </location>
</feature>
<dbReference type="GO" id="GO:0006808">
    <property type="term" value="P:regulation of nitrogen utilization"/>
    <property type="evidence" value="ECO:0007669"/>
    <property type="project" value="TreeGrafter"/>
</dbReference>
<feature type="compositionally biased region" description="Pro residues" evidence="1">
    <location>
        <begin position="861"/>
        <end position="870"/>
    </location>
</feature>
<feature type="region of interest" description="Disordered" evidence="1">
    <location>
        <begin position="597"/>
        <end position="626"/>
    </location>
</feature>
<dbReference type="GO" id="GO:0031930">
    <property type="term" value="P:mitochondria-nucleus signaling pathway"/>
    <property type="evidence" value="ECO:0007669"/>
    <property type="project" value="TreeGrafter"/>
</dbReference>
<feature type="compositionally biased region" description="Low complexity" evidence="1">
    <location>
        <begin position="717"/>
        <end position="736"/>
    </location>
</feature>
<evidence type="ECO:0000259" key="2">
    <source>
        <dbReference type="Pfam" id="PF08550"/>
    </source>
</evidence>
<feature type="compositionally biased region" description="Basic and acidic residues" evidence="1">
    <location>
        <begin position="434"/>
        <end position="448"/>
    </location>
</feature>
<feature type="compositionally biased region" description="Polar residues" evidence="1">
    <location>
        <begin position="295"/>
        <end position="327"/>
    </location>
</feature>